<dbReference type="Gene3D" id="2.60.40.10">
    <property type="entry name" value="Immunoglobulins"/>
    <property type="match status" value="5"/>
</dbReference>
<name>A0ABV6DUG7_9BACL</name>
<dbReference type="PANTHER" id="PTHR45982:SF1">
    <property type="entry name" value="REGULATOR OF CHROMOSOME CONDENSATION"/>
    <property type="match status" value="1"/>
</dbReference>
<dbReference type="InterPro" id="IPR000408">
    <property type="entry name" value="Reg_chr_condens"/>
</dbReference>
<feature type="domain" description="Fibronectin type-III" evidence="4">
    <location>
        <begin position="523"/>
        <end position="611"/>
    </location>
</feature>
<dbReference type="Gene3D" id="2.60.120.260">
    <property type="entry name" value="Galactose-binding domain-like"/>
    <property type="match status" value="2"/>
</dbReference>
<keyword evidence="2" id="KW-0677">Repeat</keyword>
<dbReference type="RefSeq" id="WP_377474344.1">
    <property type="nucleotide sequence ID" value="NZ_JBHLWN010000116.1"/>
</dbReference>
<feature type="domain" description="Fibronectin type-III" evidence="4">
    <location>
        <begin position="1064"/>
        <end position="1150"/>
    </location>
</feature>
<evidence type="ECO:0000313" key="7">
    <source>
        <dbReference type="Proteomes" id="UP001589776"/>
    </source>
</evidence>
<feature type="domain" description="CBM6" evidence="5">
    <location>
        <begin position="381"/>
        <end position="513"/>
    </location>
</feature>
<dbReference type="PROSITE" id="PS50853">
    <property type="entry name" value="FN3"/>
    <property type="match status" value="5"/>
</dbReference>
<keyword evidence="7" id="KW-1185">Reference proteome</keyword>
<dbReference type="PRINTS" id="PR00633">
    <property type="entry name" value="RCCNDNSATION"/>
</dbReference>
<dbReference type="Pfam" id="PF13540">
    <property type="entry name" value="RCC1_2"/>
    <property type="match status" value="2"/>
</dbReference>
<feature type="domain" description="Fibronectin type-III" evidence="4">
    <location>
        <begin position="52"/>
        <end position="138"/>
    </location>
</feature>
<evidence type="ECO:0000259" key="4">
    <source>
        <dbReference type="PROSITE" id="PS50853"/>
    </source>
</evidence>
<comment type="caution">
    <text evidence="6">The sequence shown here is derived from an EMBL/GenBank/DDBJ whole genome shotgun (WGS) entry which is preliminary data.</text>
</comment>
<gene>
    <name evidence="6" type="ORF">ACFFK0_28260</name>
</gene>
<dbReference type="PROSITE" id="PS51175">
    <property type="entry name" value="CBM6"/>
    <property type="match status" value="1"/>
</dbReference>
<sequence>MLCSFLLSAQALSLGGVVHAAEAGSTGELPAANAGSSVTEATYSIDTIAPTASTKLAATAVTASSVSLSWDASTDNVGITGYEIYNGTTPIASLSGTTYTVENLNPATTYTFTVKAKDAAGNVSPASNQVQVTTTALAKTLALAANEYLYETESLSQTNSGDSHGWVADTAASGGNWSIYNSNAANDYVEYQLNVPETGNYLVKVKYKYGYNRSINQLSVNGTPLGAPIDNYDPIAKYIERDLGVVNLSSLSNKLRFTVTGKNAASTGYLITLDSIKLVKQTAADTTAPTAPANLTAPSKTDTTVNLSWTASTDNVGVAGYDVYNGTSLVGTATGTTFAVTGLTANTAYTFTVKAKDAAGNASAASNAVTVTTNPASTGTLLFEAESLPQADSGDTTSAVSDASASNGQWENFNANAVGDYIEYALNVNKPGTYEVLVKTKTGPANGTAQLSIDGVSQGTPIDFYKAAAGFEEISRGMISFPSSGFKIVRFAVTGKNSASTGYAIPLDAIRLVGKTDTEAPTAPTNVIVTGKTGSTISLSWSPSTDNVGVTNYEIYNGATRIAITPAAAGTNYTVSGLKPNTAYTFSVKAVDGSGNVSAASSSVTAVTSSQLALTPLPITLGYNHSLYVKADGTLWAWGYNGYGELGNGTTNHLYQPNQTINIDNVKAAAGGRYHSIAVKDDGTVYAWGYNGYGQLGDGSTTTRHSPIKAANLTGIVSVAAGENHSLALKSDGTVWAFGLNGDGQLGDGTNTTQKSPVAVSGLTNVKAIASGKNFSLALKNDGTVWAWGSNTYGELGNGQTSKSNVPVQVSVLTNVAAIAAGEQHGLALKNDGTVWAWGYNSNGELGNSSTINQVVPVQIKDFGSVKSIAAGADHSLAVKTDGSVYAWGYNGYGQLGLGHTSNRTYPERIPTLSSIQSVTAGSNQTIALGNDGILYSFGNNNYGQLGNGTNHTYYLPQKVIGPNINPADTTAPATVTDFRLTSQNARQIKLDWTKTTDDVGVSSYEIYNGKVLLGTTEPSSSTFTINNLALNTTYYFTAKAKDATGNSSAASAIVTATTSDKTPPTTPKDLVLLGVSNSTITLSWTGSTDNDVVKQYNIYDGTTKLGSTASTSLTLTGLTSKKAYSLTIKAQDDSGNESTASAVLAVTTE</sequence>
<dbReference type="PROSITE" id="PS00626">
    <property type="entry name" value="RCC1_2"/>
    <property type="match status" value="4"/>
</dbReference>
<dbReference type="Gene3D" id="2.130.10.30">
    <property type="entry name" value="Regulator of chromosome condensation 1/beta-lactamase-inhibitor protein II"/>
    <property type="match status" value="2"/>
</dbReference>
<dbReference type="Pfam" id="PF00041">
    <property type="entry name" value="fn3"/>
    <property type="match status" value="4"/>
</dbReference>
<dbReference type="SMART" id="SM00060">
    <property type="entry name" value="FN3"/>
    <property type="match status" value="5"/>
</dbReference>
<protein>
    <submittedName>
        <fullName evidence="6">Fibronectin type III domain-containing protein</fullName>
    </submittedName>
</protein>
<dbReference type="InterPro" id="IPR009091">
    <property type="entry name" value="RCC1/BLIP-II"/>
</dbReference>
<evidence type="ECO:0000313" key="6">
    <source>
        <dbReference type="EMBL" id="MFC0216296.1"/>
    </source>
</evidence>
<reference evidence="6 7" key="1">
    <citation type="submission" date="2024-09" db="EMBL/GenBank/DDBJ databases">
        <authorList>
            <person name="Sun Q."/>
            <person name="Mori K."/>
        </authorList>
    </citation>
    <scope>NUCLEOTIDE SEQUENCE [LARGE SCALE GENOMIC DNA]</scope>
    <source>
        <strain evidence="6 7">CCM 7759</strain>
    </source>
</reference>
<dbReference type="InterPro" id="IPR013783">
    <property type="entry name" value="Ig-like_fold"/>
</dbReference>
<evidence type="ECO:0000256" key="1">
    <source>
        <dbReference type="ARBA" id="ARBA00022658"/>
    </source>
</evidence>
<accession>A0ABV6DUG7</accession>
<evidence type="ECO:0000256" key="3">
    <source>
        <dbReference type="SAM" id="SignalP"/>
    </source>
</evidence>
<dbReference type="InterPro" id="IPR003961">
    <property type="entry name" value="FN3_dom"/>
</dbReference>
<dbReference type="InterPro" id="IPR058923">
    <property type="entry name" value="RCC1-like_dom"/>
</dbReference>
<feature type="domain" description="Fibronectin type-III" evidence="4">
    <location>
        <begin position="291"/>
        <end position="376"/>
    </location>
</feature>
<dbReference type="InterPro" id="IPR005084">
    <property type="entry name" value="CBM6"/>
</dbReference>
<organism evidence="6 7">
    <name type="scientific">Paenibacillus chartarius</name>
    <dbReference type="NCBI Taxonomy" id="747481"/>
    <lineage>
        <taxon>Bacteria</taxon>
        <taxon>Bacillati</taxon>
        <taxon>Bacillota</taxon>
        <taxon>Bacilli</taxon>
        <taxon>Bacillales</taxon>
        <taxon>Paenibacillaceae</taxon>
        <taxon>Paenibacillus</taxon>
    </lineage>
</organism>
<keyword evidence="1" id="KW-0344">Guanine-nucleotide releasing factor</keyword>
<feature type="chain" id="PRO_5046083851" evidence="3">
    <location>
        <begin position="21"/>
        <end position="1150"/>
    </location>
</feature>
<evidence type="ECO:0000259" key="5">
    <source>
        <dbReference type="PROSITE" id="PS51175"/>
    </source>
</evidence>
<dbReference type="InterPro" id="IPR036116">
    <property type="entry name" value="FN3_sf"/>
</dbReference>
<dbReference type="PANTHER" id="PTHR45982">
    <property type="entry name" value="REGULATOR OF CHROMOSOME CONDENSATION"/>
    <property type="match status" value="1"/>
</dbReference>
<feature type="domain" description="Fibronectin type-III" evidence="4">
    <location>
        <begin position="972"/>
        <end position="1062"/>
    </location>
</feature>
<keyword evidence="3" id="KW-0732">Signal</keyword>
<dbReference type="Pfam" id="PF25390">
    <property type="entry name" value="WD40_RLD"/>
    <property type="match status" value="1"/>
</dbReference>
<dbReference type="SUPFAM" id="SSF49265">
    <property type="entry name" value="Fibronectin type III"/>
    <property type="match status" value="4"/>
</dbReference>
<dbReference type="SUPFAM" id="SSF49785">
    <property type="entry name" value="Galactose-binding domain-like"/>
    <property type="match status" value="2"/>
</dbReference>
<feature type="signal peptide" evidence="3">
    <location>
        <begin position="1"/>
        <end position="20"/>
    </location>
</feature>
<proteinExistence type="predicted"/>
<dbReference type="Proteomes" id="UP001589776">
    <property type="component" value="Unassembled WGS sequence"/>
</dbReference>
<dbReference type="CDD" id="cd00063">
    <property type="entry name" value="FN3"/>
    <property type="match status" value="5"/>
</dbReference>
<evidence type="ECO:0000256" key="2">
    <source>
        <dbReference type="ARBA" id="ARBA00022737"/>
    </source>
</evidence>
<dbReference type="InterPro" id="IPR008979">
    <property type="entry name" value="Galactose-bd-like_sf"/>
</dbReference>
<dbReference type="PROSITE" id="PS50012">
    <property type="entry name" value="RCC1_3"/>
    <property type="match status" value="7"/>
</dbReference>
<dbReference type="SUPFAM" id="SSF50985">
    <property type="entry name" value="RCC1/BLIP-II"/>
    <property type="match status" value="1"/>
</dbReference>
<dbReference type="InterPro" id="IPR051553">
    <property type="entry name" value="Ran_GTPase-activating"/>
</dbReference>
<dbReference type="EMBL" id="JBHLWN010000116">
    <property type="protein sequence ID" value="MFC0216296.1"/>
    <property type="molecule type" value="Genomic_DNA"/>
</dbReference>